<reference evidence="14" key="1">
    <citation type="submission" date="2020-10" db="EMBL/GenBank/DDBJ databases">
        <authorList>
            <person name="Gilroy R."/>
        </authorList>
    </citation>
    <scope>NUCLEOTIDE SEQUENCE</scope>
    <source>
        <strain evidence="14">ChiSjej5B23-6657</strain>
    </source>
</reference>
<evidence type="ECO:0000256" key="2">
    <source>
        <dbReference type="ARBA" id="ARBA00006337"/>
    </source>
</evidence>
<dbReference type="EMBL" id="DVHM01000133">
    <property type="protein sequence ID" value="HIR71250.1"/>
    <property type="molecule type" value="Genomic_DNA"/>
</dbReference>
<evidence type="ECO:0000313" key="15">
    <source>
        <dbReference type="Proteomes" id="UP000823912"/>
    </source>
</evidence>
<dbReference type="GO" id="GO:0005886">
    <property type="term" value="C:plasma membrane"/>
    <property type="evidence" value="ECO:0007669"/>
    <property type="project" value="UniProtKB-SubCell"/>
</dbReference>
<dbReference type="PROSITE" id="PS51846">
    <property type="entry name" value="CNNM"/>
    <property type="match status" value="1"/>
</dbReference>
<dbReference type="SMART" id="SM01091">
    <property type="entry name" value="CorC_HlyC"/>
    <property type="match status" value="1"/>
</dbReference>
<dbReference type="PROSITE" id="PS51371">
    <property type="entry name" value="CBS"/>
    <property type="match status" value="2"/>
</dbReference>
<dbReference type="InterPro" id="IPR005170">
    <property type="entry name" value="Transptr-assoc_dom"/>
</dbReference>
<dbReference type="PANTHER" id="PTHR43099:SF2">
    <property type="entry name" value="UPF0053 PROTEIN YRKA"/>
    <property type="match status" value="1"/>
</dbReference>
<dbReference type="InterPro" id="IPR036318">
    <property type="entry name" value="FAD-bd_PCMH-like_sf"/>
</dbReference>
<reference evidence="14" key="2">
    <citation type="journal article" date="2021" name="PeerJ">
        <title>Extensive microbial diversity within the chicken gut microbiome revealed by metagenomics and culture.</title>
        <authorList>
            <person name="Gilroy R."/>
            <person name="Ravi A."/>
            <person name="Getino M."/>
            <person name="Pursley I."/>
            <person name="Horton D.L."/>
            <person name="Alikhan N.F."/>
            <person name="Baker D."/>
            <person name="Gharbi K."/>
            <person name="Hall N."/>
            <person name="Watson M."/>
            <person name="Adriaenssens E.M."/>
            <person name="Foster-Nyarko E."/>
            <person name="Jarju S."/>
            <person name="Secka A."/>
            <person name="Antonio M."/>
            <person name="Oren A."/>
            <person name="Chaudhuri R.R."/>
            <person name="La Ragione R."/>
            <person name="Hildebrand F."/>
            <person name="Pallen M.J."/>
        </authorList>
    </citation>
    <scope>NUCLEOTIDE SEQUENCE</scope>
    <source>
        <strain evidence="14">ChiSjej5B23-6657</strain>
    </source>
</reference>
<accession>A0A9D1EAB7</accession>
<feature type="transmembrane region" description="Helical" evidence="11">
    <location>
        <begin position="135"/>
        <end position="157"/>
    </location>
</feature>
<evidence type="ECO:0000259" key="12">
    <source>
        <dbReference type="PROSITE" id="PS51371"/>
    </source>
</evidence>
<comment type="subcellular location">
    <subcellularLocation>
        <location evidence="1">Cell membrane</location>
        <topology evidence="1">Multi-pass membrane protein</topology>
    </subcellularLocation>
</comment>
<dbReference type="Gene3D" id="3.10.580.10">
    <property type="entry name" value="CBS-domain"/>
    <property type="match status" value="1"/>
</dbReference>
<feature type="transmembrane region" description="Helical" evidence="11">
    <location>
        <begin position="6"/>
        <end position="26"/>
    </location>
</feature>
<evidence type="ECO:0000256" key="11">
    <source>
        <dbReference type="SAM" id="Phobius"/>
    </source>
</evidence>
<dbReference type="Gene3D" id="3.30.465.10">
    <property type="match status" value="1"/>
</dbReference>
<dbReference type="Pfam" id="PF01595">
    <property type="entry name" value="CNNM"/>
    <property type="match status" value="1"/>
</dbReference>
<evidence type="ECO:0000256" key="9">
    <source>
        <dbReference type="PROSITE-ProRule" id="PRU00703"/>
    </source>
</evidence>
<evidence type="ECO:0000256" key="8">
    <source>
        <dbReference type="ARBA" id="ARBA00023136"/>
    </source>
</evidence>
<dbReference type="Pfam" id="PF03471">
    <property type="entry name" value="CorC_HlyC"/>
    <property type="match status" value="1"/>
</dbReference>
<sequence>MIGALIIQIVLIFINAVFASAEIAVISMNDAKLKKLTQEGDTRAKKLGWLTEQPAKFLSTIQVAITLAGLLGGAFAAENFASPLVDALLSTGLPIHRSVLHSIVVFLITLVLTYFQIVFGELVPKRLAMKKCESMALGMAGFLFYVSKITTPLVWLLTVSTNFVLRLMKIDPNEEEEIVTEEEIRMMLAEGNQQGTIQVEESEMIQNVFELNDTFVDEVCTHRRDVAFLYLEDSEEDWAKTIQESRFTYYPICDKNQDDIVGILDTKDYFRSENRSKDYVMENAVNRPFFVPETMRINVLFARMKQMRTYFAIVLDEYGATSGIVTLHDLVEALVGDLDDEEEPLKPDDIEMIKEGVWRIAGSADLEEVNEELHIKLPDEDYDTFSGFVWGEINRVPADGESFSLEACGLKIEVKNVKNHMVDYALVRKLPKPQKTEPETETAGTEQQ</sequence>
<dbReference type="InterPro" id="IPR044751">
    <property type="entry name" value="Ion_transp-like_CBS"/>
</dbReference>
<keyword evidence="8 10" id="KW-0472">Membrane</keyword>
<keyword evidence="6 10" id="KW-1133">Transmembrane helix</keyword>
<keyword evidence="4 10" id="KW-0812">Transmembrane</keyword>
<dbReference type="SUPFAM" id="SSF54631">
    <property type="entry name" value="CBS-domain pair"/>
    <property type="match status" value="1"/>
</dbReference>
<keyword evidence="3" id="KW-1003">Cell membrane</keyword>
<name>A0A9D1EAB7_9FIRM</name>
<feature type="domain" description="CBS" evidence="12">
    <location>
        <begin position="222"/>
        <end position="279"/>
    </location>
</feature>
<dbReference type="PANTHER" id="PTHR43099">
    <property type="entry name" value="UPF0053 PROTEIN YRKA"/>
    <property type="match status" value="1"/>
</dbReference>
<evidence type="ECO:0000256" key="3">
    <source>
        <dbReference type="ARBA" id="ARBA00022475"/>
    </source>
</evidence>
<organism evidence="14 15">
    <name type="scientific">Candidatus Pullilachnospira gallistercoris</name>
    <dbReference type="NCBI Taxonomy" id="2840911"/>
    <lineage>
        <taxon>Bacteria</taxon>
        <taxon>Bacillati</taxon>
        <taxon>Bacillota</taxon>
        <taxon>Clostridia</taxon>
        <taxon>Lachnospirales</taxon>
        <taxon>Lachnospiraceae</taxon>
        <taxon>Lachnospiraceae incertae sedis</taxon>
        <taxon>Candidatus Pullilachnospira</taxon>
    </lineage>
</organism>
<dbReference type="GO" id="GO:0050660">
    <property type="term" value="F:flavin adenine dinucleotide binding"/>
    <property type="evidence" value="ECO:0007669"/>
    <property type="project" value="InterPro"/>
</dbReference>
<evidence type="ECO:0000313" key="14">
    <source>
        <dbReference type="EMBL" id="HIR71250.1"/>
    </source>
</evidence>
<gene>
    <name evidence="14" type="ORF">IAA55_08215</name>
</gene>
<comment type="similarity">
    <text evidence="2">Belongs to the UPF0053 family.</text>
</comment>
<keyword evidence="7 9" id="KW-0129">CBS domain</keyword>
<proteinExistence type="inferred from homology"/>
<evidence type="ECO:0000259" key="13">
    <source>
        <dbReference type="PROSITE" id="PS51846"/>
    </source>
</evidence>
<dbReference type="InterPro" id="IPR002550">
    <property type="entry name" value="CNNM"/>
</dbReference>
<evidence type="ECO:0000256" key="5">
    <source>
        <dbReference type="ARBA" id="ARBA00022737"/>
    </source>
</evidence>
<dbReference type="SUPFAM" id="SSF56176">
    <property type="entry name" value="FAD-binding/transporter-associated domain-like"/>
    <property type="match status" value="1"/>
</dbReference>
<dbReference type="InterPro" id="IPR051676">
    <property type="entry name" value="UPF0053_domain"/>
</dbReference>
<evidence type="ECO:0000256" key="4">
    <source>
        <dbReference type="ARBA" id="ARBA00022692"/>
    </source>
</evidence>
<feature type="domain" description="CNNM transmembrane" evidence="13">
    <location>
        <begin position="1"/>
        <end position="203"/>
    </location>
</feature>
<feature type="transmembrane region" description="Helical" evidence="11">
    <location>
        <begin position="55"/>
        <end position="77"/>
    </location>
</feature>
<feature type="transmembrane region" description="Helical" evidence="11">
    <location>
        <begin position="99"/>
        <end position="123"/>
    </location>
</feature>
<dbReference type="AlphaFoldDB" id="A0A9D1EAB7"/>
<dbReference type="InterPro" id="IPR046342">
    <property type="entry name" value="CBS_dom_sf"/>
</dbReference>
<evidence type="ECO:0000256" key="6">
    <source>
        <dbReference type="ARBA" id="ARBA00022989"/>
    </source>
</evidence>
<dbReference type="CDD" id="cd04590">
    <property type="entry name" value="CBS_pair_CorC_HlyC_assoc"/>
    <property type="match status" value="1"/>
</dbReference>
<dbReference type="InterPro" id="IPR016169">
    <property type="entry name" value="FAD-bd_PCMH_sub2"/>
</dbReference>
<evidence type="ECO:0000256" key="10">
    <source>
        <dbReference type="PROSITE-ProRule" id="PRU01193"/>
    </source>
</evidence>
<dbReference type="Proteomes" id="UP000823912">
    <property type="component" value="Unassembled WGS sequence"/>
</dbReference>
<keyword evidence="5" id="KW-0677">Repeat</keyword>
<dbReference type="InterPro" id="IPR000644">
    <property type="entry name" value="CBS_dom"/>
</dbReference>
<evidence type="ECO:0000256" key="1">
    <source>
        <dbReference type="ARBA" id="ARBA00004651"/>
    </source>
</evidence>
<dbReference type="Pfam" id="PF00571">
    <property type="entry name" value="CBS"/>
    <property type="match status" value="2"/>
</dbReference>
<feature type="domain" description="CBS" evidence="12">
    <location>
        <begin position="281"/>
        <end position="341"/>
    </location>
</feature>
<evidence type="ECO:0000256" key="7">
    <source>
        <dbReference type="ARBA" id="ARBA00023122"/>
    </source>
</evidence>
<comment type="caution">
    <text evidence="14">The sequence shown here is derived from an EMBL/GenBank/DDBJ whole genome shotgun (WGS) entry which is preliminary data.</text>
</comment>
<protein>
    <submittedName>
        <fullName evidence="14">HlyC/CorC family transporter</fullName>
    </submittedName>
</protein>